<feature type="region of interest" description="Disordered" evidence="1">
    <location>
        <begin position="179"/>
        <end position="204"/>
    </location>
</feature>
<dbReference type="AlphaFoldDB" id="A0A5C3Q8P4"/>
<sequence>MAKTSSAPFNRICTSCFAAAYNIILSADSNHDLVKSTVPSISQRGKAPSHQILYPHCPFCSFCHGRSGLIFLSHTRSLESSIPSLSLLLTPTPASSSSRSSRRRCPLTITVPRTMRRSISSSPTSPPSVPSLHPLRASSTDRYSPANGSALSNKLVHVHALDVAPHRIRSAIEPAIPRQIDSGCSQPYATPTQNPPTDSGSALNSSHSCIGYATSLILSALRETTRTKSGWGSGLFA</sequence>
<feature type="compositionally biased region" description="Polar residues" evidence="1">
    <location>
        <begin position="182"/>
        <end position="204"/>
    </location>
</feature>
<dbReference type="Proteomes" id="UP000305067">
    <property type="component" value="Unassembled WGS sequence"/>
</dbReference>
<reference evidence="2 3" key="1">
    <citation type="journal article" date="2019" name="Nat. Ecol. Evol.">
        <title>Megaphylogeny resolves global patterns of mushroom evolution.</title>
        <authorList>
            <person name="Varga T."/>
            <person name="Krizsan K."/>
            <person name="Foldi C."/>
            <person name="Dima B."/>
            <person name="Sanchez-Garcia M."/>
            <person name="Sanchez-Ramirez S."/>
            <person name="Szollosi G.J."/>
            <person name="Szarkandi J.G."/>
            <person name="Papp V."/>
            <person name="Albert L."/>
            <person name="Andreopoulos W."/>
            <person name="Angelini C."/>
            <person name="Antonin V."/>
            <person name="Barry K.W."/>
            <person name="Bougher N.L."/>
            <person name="Buchanan P."/>
            <person name="Buyck B."/>
            <person name="Bense V."/>
            <person name="Catcheside P."/>
            <person name="Chovatia M."/>
            <person name="Cooper J."/>
            <person name="Damon W."/>
            <person name="Desjardin D."/>
            <person name="Finy P."/>
            <person name="Geml J."/>
            <person name="Haridas S."/>
            <person name="Hughes K."/>
            <person name="Justo A."/>
            <person name="Karasinski D."/>
            <person name="Kautmanova I."/>
            <person name="Kiss B."/>
            <person name="Kocsube S."/>
            <person name="Kotiranta H."/>
            <person name="LaButti K.M."/>
            <person name="Lechner B.E."/>
            <person name="Liimatainen K."/>
            <person name="Lipzen A."/>
            <person name="Lukacs Z."/>
            <person name="Mihaltcheva S."/>
            <person name="Morgado L.N."/>
            <person name="Niskanen T."/>
            <person name="Noordeloos M.E."/>
            <person name="Ohm R.A."/>
            <person name="Ortiz-Santana B."/>
            <person name="Ovrebo C."/>
            <person name="Racz N."/>
            <person name="Riley R."/>
            <person name="Savchenko A."/>
            <person name="Shiryaev A."/>
            <person name="Soop K."/>
            <person name="Spirin V."/>
            <person name="Szebenyi C."/>
            <person name="Tomsovsky M."/>
            <person name="Tulloss R.E."/>
            <person name="Uehling J."/>
            <person name="Grigoriev I.V."/>
            <person name="Vagvolgyi C."/>
            <person name="Papp T."/>
            <person name="Martin F.M."/>
            <person name="Miettinen O."/>
            <person name="Hibbett D.S."/>
            <person name="Nagy L.G."/>
        </authorList>
    </citation>
    <scope>NUCLEOTIDE SEQUENCE [LARGE SCALE GENOMIC DNA]</scope>
    <source>
        <strain evidence="2 3">CBS 309.79</strain>
    </source>
</reference>
<proteinExistence type="predicted"/>
<evidence type="ECO:0000313" key="3">
    <source>
        <dbReference type="Proteomes" id="UP000305067"/>
    </source>
</evidence>
<name>A0A5C3Q8P4_9AGAR</name>
<gene>
    <name evidence="2" type="ORF">BDV98DRAFT_204486</name>
</gene>
<dbReference type="EMBL" id="ML178839">
    <property type="protein sequence ID" value="TFK98454.1"/>
    <property type="molecule type" value="Genomic_DNA"/>
</dbReference>
<evidence type="ECO:0000256" key="1">
    <source>
        <dbReference type="SAM" id="MobiDB-lite"/>
    </source>
</evidence>
<protein>
    <submittedName>
        <fullName evidence="2">Uncharacterized protein</fullName>
    </submittedName>
</protein>
<keyword evidence="3" id="KW-1185">Reference proteome</keyword>
<feature type="compositionally biased region" description="Polar residues" evidence="1">
    <location>
        <begin position="137"/>
        <end position="146"/>
    </location>
</feature>
<accession>A0A5C3Q8P4</accession>
<organism evidence="2 3">
    <name type="scientific">Pterulicium gracile</name>
    <dbReference type="NCBI Taxonomy" id="1884261"/>
    <lineage>
        <taxon>Eukaryota</taxon>
        <taxon>Fungi</taxon>
        <taxon>Dikarya</taxon>
        <taxon>Basidiomycota</taxon>
        <taxon>Agaricomycotina</taxon>
        <taxon>Agaricomycetes</taxon>
        <taxon>Agaricomycetidae</taxon>
        <taxon>Agaricales</taxon>
        <taxon>Pleurotineae</taxon>
        <taxon>Pterulaceae</taxon>
        <taxon>Pterulicium</taxon>
    </lineage>
</organism>
<feature type="region of interest" description="Disordered" evidence="1">
    <location>
        <begin position="91"/>
        <end position="146"/>
    </location>
</feature>
<evidence type="ECO:0000313" key="2">
    <source>
        <dbReference type="EMBL" id="TFK98454.1"/>
    </source>
</evidence>